<keyword evidence="2" id="KW-0378">Hydrolase</keyword>
<dbReference type="Pfam" id="PF00271">
    <property type="entry name" value="Helicase_C"/>
    <property type="match status" value="1"/>
</dbReference>
<name>A0ABS6BW55_9CLOT</name>
<evidence type="ECO:0000259" key="1">
    <source>
        <dbReference type="PROSITE" id="PS51194"/>
    </source>
</evidence>
<dbReference type="Proteomes" id="UP000776252">
    <property type="component" value="Unassembled WGS sequence"/>
</dbReference>
<dbReference type="PANTHER" id="PTHR47396">
    <property type="entry name" value="TYPE I RESTRICTION ENZYME ECOKI R PROTEIN"/>
    <property type="match status" value="1"/>
</dbReference>
<sequence length="451" mass="52124">MKHFNSAKVVKVTGTPIRTDGEQIAGELAYSYKLSSAMANGMVKSLENFKYVPDGLLLTIDGDFSKTLTVDEILDMNLHDEDWVSRTVAYTPECSEKIVDLSLKYLNAKLEISKQPHKIIAVACSIAHAKQIKDIYERKGYRTALVHSDMKKEELEQAYSDIDNHRVSVVVNVSKLGEGYDHSYLSIAAIFRPFRHQLPYAQFIGRILRIIPDAELALDNVGQIVSHKFLALDKLWEYYKQQMEESELIKELKDIDVMPDDKEHQYNYEKSKGISYGIAKEYGEGTVIADRYMTTEILKRRKAEEIEREKKIDKLQKLLNVDREKAKSMIDTAESDDNQAKRPDKYYANKKHGFDTYIKNEIVPYLINKLVIDKESTNLKDCQLFSGKYRWIISKIKNNGGYLAVYFTQFTNDIIGKVRGDWKVEEFDRARDQLDNQVMYVKDIILAYLEI</sequence>
<gene>
    <name evidence="2" type="ORF">KPL37_15075</name>
</gene>
<organism evidence="2 3">
    <name type="scientific">Clostridium frigoris</name>
    <dbReference type="NCBI Taxonomy" id="205327"/>
    <lineage>
        <taxon>Bacteria</taxon>
        <taxon>Bacillati</taxon>
        <taxon>Bacillota</taxon>
        <taxon>Clostridia</taxon>
        <taxon>Eubacteriales</taxon>
        <taxon>Clostridiaceae</taxon>
        <taxon>Clostridium</taxon>
    </lineage>
</organism>
<reference evidence="2 3" key="1">
    <citation type="submission" date="2021-06" db="EMBL/GenBank/DDBJ databases">
        <title>Clostridia strains as spoilage organisms.</title>
        <authorList>
            <person name="Wambui J."/>
            <person name="Stephan R."/>
            <person name="Stevens M.J.A."/>
        </authorList>
    </citation>
    <scope>NUCLEOTIDE SEQUENCE [LARGE SCALE GENOMIC DNA]</scope>
    <source>
        <strain evidence="2 3">DSM 14204</strain>
    </source>
</reference>
<evidence type="ECO:0000313" key="2">
    <source>
        <dbReference type="EMBL" id="MBU3161047.1"/>
    </source>
</evidence>
<feature type="domain" description="Helicase C-terminal" evidence="1">
    <location>
        <begin position="105"/>
        <end position="256"/>
    </location>
</feature>
<dbReference type="InterPro" id="IPR001650">
    <property type="entry name" value="Helicase_C-like"/>
</dbReference>
<keyword evidence="2" id="KW-0540">Nuclease</keyword>
<keyword evidence="3" id="KW-1185">Reference proteome</keyword>
<dbReference type="PROSITE" id="PS51194">
    <property type="entry name" value="HELICASE_CTER"/>
    <property type="match status" value="1"/>
</dbReference>
<dbReference type="PANTHER" id="PTHR47396:SF1">
    <property type="entry name" value="ATP-DEPENDENT HELICASE IRC3-RELATED"/>
    <property type="match status" value="1"/>
</dbReference>
<accession>A0ABS6BW55</accession>
<comment type="caution">
    <text evidence="2">The sequence shown here is derived from an EMBL/GenBank/DDBJ whole genome shotgun (WGS) entry which is preliminary data.</text>
</comment>
<dbReference type="GO" id="GO:0004519">
    <property type="term" value="F:endonuclease activity"/>
    <property type="evidence" value="ECO:0007669"/>
    <property type="project" value="UniProtKB-KW"/>
</dbReference>
<dbReference type="InterPro" id="IPR050742">
    <property type="entry name" value="Helicase_Restrict-Modif_Enz"/>
</dbReference>
<proteinExistence type="predicted"/>
<dbReference type="EMBL" id="JAHLDV010000045">
    <property type="protein sequence ID" value="MBU3161047.1"/>
    <property type="molecule type" value="Genomic_DNA"/>
</dbReference>
<protein>
    <submittedName>
        <fullName evidence="2">Restriction endonuclease subunit R</fullName>
    </submittedName>
</protein>
<keyword evidence="2" id="KW-0255">Endonuclease</keyword>
<evidence type="ECO:0000313" key="3">
    <source>
        <dbReference type="Proteomes" id="UP000776252"/>
    </source>
</evidence>